<keyword evidence="2" id="KW-1185">Reference proteome</keyword>
<evidence type="ECO:0000313" key="2">
    <source>
        <dbReference type="Proteomes" id="UP001140234"/>
    </source>
</evidence>
<evidence type="ECO:0000313" key="1">
    <source>
        <dbReference type="EMBL" id="KAJ2759516.1"/>
    </source>
</evidence>
<dbReference type="EMBL" id="JANBUJ010003762">
    <property type="protein sequence ID" value="KAJ2759516.1"/>
    <property type="molecule type" value="Genomic_DNA"/>
</dbReference>
<sequence>SGYGDAAARSTPTERYHSGARVAAPRPTAAAAAGSQYVEFGYTSPAMATLENSPPPEDDEIADIIADMTKTRITADGSPIRVFLQLGDDTKRVELADEPTHTTLVNLFIDKYRGRLADDPEALPAVYVKDRRAGVFYELEDMADVVDGAVLSWRTKPLAKGDGGGSAGDSSAEDAPKEQARDELAAVVAALAETVAQLPAKLKAEMASAAESAQGAMRAAAEAAAVAAAAAKAEEPASAAAEPQPAAAIARSASMPATGDTRDGSGLRRRAEKAEMELGVERQLRREADAEAAAEKARLAAELEKLRAEVGQHPNVLRARIEEGKAELRAKYRAFNAGFEDVDSMVQEMRKDVTQRGSIPSNQMVRKASTQLKEI</sequence>
<accession>A0ACC1JJY1</accession>
<gene>
    <name evidence="1" type="primary">BUD6</name>
    <name evidence="1" type="ORF">IWQ57_006532</name>
</gene>
<proteinExistence type="predicted"/>
<feature type="non-terminal residue" evidence="1">
    <location>
        <position position="375"/>
    </location>
</feature>
<feature type="non-terminal residue" evidence="1">
    <location>
        <position position="1"/>
    </location>
</feature>
<comment type="caution">
    <text evidence="1">The sequence shown here is derived from an EMBL/GenBank/DDBJ whole genome shotgun (WGS) entry which is preliminary data.</text>
</comment>
<organism evidence="1 2">
    <name type="scientific">Coemansia nantahalensis</name>
    <dbReference type="NCBI Taxonomy" id="2789366"/>
    <lineage>
        <taxon>Eukaryota</taxon>
        <taxon>Fungi</taxon>
        <taxon>Fungi incertae sedis</taxon>
        <taxon>Zoopagomycota</taxon>
        <taxon>Kickxellomycotina</taxon>
        <taxon>Kickxellomycetes</taxon>
        <taxon>Kickxellales</taxon>
        <taxon>Kickxellaceae</taxon>
        <taxon>Coemansia</taxon>
    </lineage>
</organism>
<dbReference type="Proteomes" id="UP001140234">
    <property type="component" value="Unassembled WGS sequence"/>
</dbReference>
<protein>
    <submittedName>
        <fullName evidence="1">Bud site selection protein 6</fullName>
    </submittedName>
</protein>
<reference evidence="1" key="1">
    <citation type="submission" date="2022-07" db="EMBL/GenBank/DDBJ databases">
        <title>Phylogenomic reconstructions and comparative analyses of Kickxellomycotina fungi.</title>
        <authorList>
            <person name="Reynolds N.K."/>
            <person name="Stajich J.E."/>
            <person name="Barry K."/>
            <person name="Grigoriev I.V."/>
            <person name="Crous P."/>
            <person name="Smith M.E."/>
        </authorList>
    </citation>
    <scope>NUCLEOTIDE SEQUENCE</scope>
    <source>
        <strain evidence="1">CBS 109366</strain>
    </source>
</reference>
<name>A0ACC1JJY1_9FUNG</name>